<dbReference type="SMART" id="SM00822">
    <property type="entry name" value="PKS_KR"/>
    <property type="match status" value="1"/>
</dbReference>
<evidence type="ECO:0000256" key="2">
    <source>
        <dbReference type="ARBA" id="ARBA00004760"/>
    </source>
</evidence>
<dbReference type="GO" id="GO:0030148">
    <property type="term" value="P:sphingolipid biosynthetic process"/>
    <property type="evidence" value="ECO:0007669"/>
    <property type="project" value="InterPro"/>
</dbReference>
<evidence type="ECO:0000256" key="5">
    <source>
        <dbReference type="ARBA" id="ARBA00022857"/>
    </source>
</evidence>
<evidence type="ECO:0000256" key="8">
    <source>
        <dbReference type="ARBA" id="ARBA00023098"/>
    </source>
</evidence>
<dbReference type="Gene3D" id="3.40.50.720">
    <property type="entry name" value="NAD(P)-binding Rossmann-like Domain"/>
    <property type="match status" value="1"/>
</dbReference>
<comment type="pathway">
    <text evidence="3">Sphingolipid metabolism.</text>
</comment>
<dbReference type="GO" id="GO:0047560">
    <property type="term" value="F:3-dehydrosphinganine reductase activity"/>
    <property type="evidence" value="ECO:0007669"/>
    <property type="project" value="UniProtKB-EC"/>
</dbReference>
<sequence length="303" mass="33241">MLIIKPAPRAANNNNVLRHPIHAWRRQVMKSYSGKTVYITGGSSGIGLAAAKLFAGAGANIAIFSRSRTKLDAALSLIEAARSAAGQKFLAVQVDVGNHAEVEAKMNDAVRSFGVPDVLVNCAGVAWCHYLEQTPYEEFERMMMTDFFGVRNAVTALVPFMKERGGNIVNVASILGVVGVFGYSAYCPSKFAVVGFSEVLRAELKQYNIRVSVLCPPDTDTPQLVEENRTKPPETRAVSGNVGMKQPEEVALAMIKGMERGKLMIIPGFMNWLTWTMKRMWPGFVFSFMDSDVRKVQKRAAGK</sequence>
<dbReference type="EMBL" id="VGIR01000034">
    <property type="protein sequence ID" value="MBM3331543.1"/>
    <property type="molecule type" value="Genomic_DNA"/>
</dbReference>
<accession>A0A938BU44</accession>
<keyword evidence="6" id="KW-0746">Sphingolipid metabolism</keyword>
<dbReference type="EC" id="1.1.1.102" evidence="9"/>
<evidence type="ECO:0000256" key="3">
    <source>
        <dbReference type="ARBA" id="ARBA00004991"/>
    </source>
</evidence>
<proteinExistence type="inferred from homology"/>
<comment type="caution">
    <text evidence="12">The sequence shown here is derived from an EMBL/GenBank/DDBJ whole genome shotgun (WGS) entry which is preliminary data.</text>
</comment>
<dbReference type="SUPFAM" id="SSF51735">
    <property type="entry name" value="NAD(P)-binding Rossmann-fold domains"/>
    <property type="match status" value="1"/>
</dbReference>
<dbReference type="InterPro" id="IPR057326">
    <property type="entry name" value="KR_dom"/>
</dbReference>
<reference evidence="12" key="1">
    <citation type="submission" date="2019-03" db="EMBL/GenBank/DDBJ databases">
        <title>Lake Tanganyika Metagenome-Assembled Genomes (MAGs).</title>
        <authorList>
            <person name="Tran P."/>
        </authorList>
    </citation>
    <scope>NUCLEOTIDE SEQUENCE</scope>
    <source>
        <strain evidence="12">K_DeepCast_150m_m2_040</strain>
    </source>
</reference>
<feature type="domain" description="Ketoreductase" evidence="11">
    <location>
        <begin position="35"/>
        <end position="218"/>
    </location>
</feature>
<evidence type="ECO:0000313" key="13">
    <source>
        <dbReference type="Proteomes" id="UP000779900"/>
    </source>
</evidence>
<keyword evidence="5" id="KW-0521">NADP</keyword>
<dbReference type="GO" id="GO:0016020">
    <property type="term" value="C:membrane"/>
    <property type="evidence" value="ECO:0007669"/>
    <property type="project" value="GOC"/>
</dbReference>
<organism evidence="12 13">
    <name type="scientific">candidate division WOR-3 bacterium</name>
    <dbReference type="NCBI Taxonomy" id="2052148"/>
    <lineage>
        <taxon>Bacteria</taxon>
        <taxon>Bacteria division WOR-3</taxon>
    </lineage>
</organism>
<name>A0A938BU44_UNCW3</name>
<dbReference type="PANTHER" id="PTHR43550">
    <property type="entry name" value="3-KETODIHYDROSPHINGOSINE REDUCTASE"/>
    <property type="match status" value="1"/>
</dbReference>
<dbReference type="InterPro" id="IPR045022">
    <property type="entry name" value="KDSR-like"/>
</dbReference>
<evidence type="ECO:0000256" key="7">
    <source>
        <dbReference type="ARBA" id="ARBA00023002"/>
    </source>
</evidence>
<comment type="pathway">
    <text evidence="2">Lipid metabolism; sphingolipid metabolism.</text>
</comment>
<dbReference type="Pfam" id="PF00106">
    <property type="entry name" value="adh_short"/>
    <property type="match status" value="1"/>
</dbReference>
<evidence type="ECO:0000256" key="10">
    <source>
        <dbReference type="RuleBase" id="RU000363"/>
    </source>
</evidence>
<comment type="subcellular location">
    <subcellularLocation>
        <location evidence="1">Endoplasmic reticulum</location>
    </subcellularLocation>
</comment>
<dbReference type="Proteomes" id="UP000779900">
    <property type="component" value="Unassembled WGS sequence"/>
</dbReference>
<evidence type="ECO:0000313" key="12">
    <source>
        <dbReference type="EMBL" id="MBM3331543.1"/>
    </source>
</evidence>
<gene>
    <name evidence="12" type="ORF">FJY68_06780</name>
</gene>
<evidence type="ECO:0000259" key="11">
    <source>
        <dbReference type="SMART" id="SM00822"/>
    </source>
</evidence>
<protein>
    <recommendedName>
        <fullName evidence="9">3-dehydrosphinganine reductase</fullName>
        <ecNumber evidence="9">1.1.1.102</ecNumber>
    </recommendedName>
</protein>
<dbReference type="GO" id="GO:0006666">
    <property type="term" value="P:3-keto-sphinganine metabolic process"/>
    <property type="evidence" value="ECO:0007669"/>
    <property type="project" value="InterPro"/>
</dbReference>
<keyword evidence="4" id="KW-0256">Endoplasmic reticulum</keyword>
<dbReference type="InterPro" id="IPR036291">
    <property type="entry name" value="NAD(P)-bd_dom_sf"/>
</dbReference>
<dbReference type="InterPro" id="IPR002347">
    <property type="entry name" value="SDR_fam"/>
</dbReference>
<dbReference type="CDD" id="cd08939">
    <property type="entry name" value="KDSR-like_SDR_c"/>
    <property type="match status" value="1"/>
</dbReference>
<evidence type="ECO:0000256" key="6">
    <source>
        <dbReference type="ARBA" id="ARBA00022919"/>
    </source>
</evidence>
<keyword evidence="8" id="KW-0443">Lipid metabolism</keyword>
<dbReference type="PRINTS" id="PR00080">
    <property type="entry name" value="SDRFAMILY"/>
</dbReference>
<dbReference type="AlphaFoldDB" id="A0A938BU44"/>
<evidence type="ECO:0000256" key="4">
    <source>
        <dbReference type="ARBA" id="ARBA00022824"/>
    </source>
</evidence>
<dbReference type="PANTHER" id="PTHR43550:SF3">
    <property type="entry name" value="3-KETODIHYDROSPHINGOSINE REDUCTASE"/>
    <property type="match status" value="1"/>
</dbReference>
<keyword evidence="7" id="KW-0560">Oxidoreductase</keyword>
<dbReference type="PRINTS" id="PR00081">
    <property type="entry name" value="GDHRDH"/>
</dbReference>
<evidence type="ECO:0000256" key="9">
    <source>
        <dbReference type="ARBA" id="ARBA00026112"/>
    </source>
</evidence>
<comment type="similarity">
    <text evidence="10">Belongs to the short-chain dehydrogenases/reductases (SDR) family.</text>
</comment>
<evidence type="ECO:0000256" key="1">
    <source>
        <dbReference type="ARBA" id="ARBA00004240"/>
    </source>
</evidence>